<dbReference type="RefSeq" id="XP_007509704.1">
    <property type="nucleotide sequence ID" value="XM_007509642.1"/>
</dbReference>
<dbReference type="InterPro" id="IPR001739">
    <property type="entry name" value="Methyl_CpG_DNA-bd"/>
</dbReference>
<feature type="compositionally biased region" description="Basic residues" evidence="8">
    <location>
        <begin position="349"/>
        <end position="359"/>
    </location>
</feature>
<protein>
    <recommendedName>
        <fullName evidence="13">HORMA domain-containing protein</fullName>
    </recommendedName>
</protein>
<dbReference type="PROSITE" id="PS50982">
    <property type="entry name" value="MBD"/>
    <property type="match status" value="1"/>
</dbReference>
<feature type="domain" description="HORMA" evidence="9">
    <location>
        <begin position="14"/>
        <end position="263"/>
    </location>
</feature>
<dbReference type="EMBL" id="FO082267">
    <property type="protein sequence ID" value="CCO18819.1"/>
    <property type="molecule type" value="Genomic_DNA"/>
</dbReference>
<evidence type="ECO:0000256" key="4">
    <source>
        <dbReference type="ARBA" id="ARBA00023015"/>
    </source>
</evidence>
<dbReference type="OrthoDB" id="1928087at2759"/>
<dbReference type="GeneID" id="19012408"/>
<dbReference type="Gene3D" id="3.30.890.10">
    <property type="entry name" value="Methyl-cpg-binding Protein 2, Chain A"/>
    <property type="match status" value="1"/>
</dbReference>
<keyword evidence="6" id="KW-0539">Nucleus</keyword>
<dbReference type="Proteomes" id="UP000198341">
    <property type="component" value="Chromosome 12"/>
</dbReference>
<dbReference type="GO" id="GO:0005634">
    <property type="term" value="C:nucleus"/>
    <property type="evidence" value="ECO:0007669"/>
    <property type="project" value="UniProtKB-SubCell"/>
</dbReference>
<dbReference type="STRING" id="41875.K8ELG8"/>
<evidence type="ECO:0000256" key="7">
    <source>
        <dbReference type="ARBA" id="ARBA00023254"/>
    </source>
</evidence>
<sequence>MATKLAQKIQITEQTSRTMVENQLRIGLDVVCYQRGIFDANTHFTEPKQPQTNKSSTSGGNNALNVPKMLRKCAKSKRLLDAMENGVFDALERGYLRTVALVISHPDDPKTLLEEYLFTVEYDEAKRARVLTSGGGAKDKERVLSADAATGKKRDEERLTDPKRIRKNAIATTRTLLSLVRTLDALPDGSAANLNLTYTEETPATYEPPFFEAADDAAVDDEDGDGLSMKEEYHDGSKTWKRDPFTMELGKIETLYHAMKVKASSALDPLLDEEEEEEEEEVVIEEQIGVVQKPTVLTVEKGKPRRQSTRYPDRDAMRIHGGVDPNANVVPETQLVGALTMVHPPPVEKKKRGRPPKRARPAEPVQRKKRGRPAKVSEDISQPPKQKKAKVVAKKEKEKKKRKVATVATVTDDTALASLKEFIETMGGHLPANWSAKVASRERTDKGRISLHTDVTYIDPNGKRYRSKLEVARCLNLLVQ</sequence>
<dbReference type="AlphaFoldDB" id="K8ELG8"/>
<evidence type="ECO:0000256" key="3">
    <source>
        <dbReference type="ARBA" id="ARBA00022454"/>
    </source>
</evidence>
<evidence type="ECO:0000256" key="5">
    <source>
        <dbReference type="ARBA" id="ARBA00023163"/>
    </source>
</evidence>
<feature type="region of interest" description="Disordered" evidence="8">
    <location>
        <begin position="43"/>
        <end position="65"/>
    </location>
</feature>
<feature type="compositionally biased region" description="Basic residues" evidence="8">
    <location>
        <begin position="385"/>
        <end position="397"/>
    </location>
</feature>
<evidence type="ECO:0000259" key="9">
    <source>
        <dbReference type="PROSITE" id="PS50815"/>
    </source>
</evidence>
<dbReference type="PROSITE" id="PS50815">
    <property type="entry name" value="HORMA"/>
    <property type="match status" value="1"/>
</dbReference>
<evidence type="ECO:0000256" key="1">
    <source>
        <dbReference type="ARBA" id="ARBA00004123"/>
    </source>
</evidence>
<dbReference type="PANTHER" id="PTHR48225">
    <property type="entry name" value="HORMA DOMAIN-CONTAINING PROTEIN 1"/>
    <property type="match status" value="1"/>
</dbReference>
<dbReference type="SUPFAM" id="SSF54171">
    <property type="entry name" value="DNA-binding domain"/>
    <property type="match status" value="1"/>
</dbReference>
<evidence type="ECO:0000256" key="6">
    <source>
        <dbReference type="ARBA" id="ARBA00023242"/>
    </source>
</evidence>
<dbReference type="GO" id="GO:0051321">
    <property type="term" value="P:meiotic cell cycle"/>
    <property type="evidence" value="ECO:0007669"/>
    <property type="project" value="UniProtKB-KW"/>
</dbReference>
<dbReference type="Pfam" id="PF02301">
    <property type="entry name" value="HORMA"/>
    <property type="match status" value="1"/>
</dbReference>
<evidence type="ECO:0000313" key="11">
    <source>
        <dbReference type="EMBL" id="CCO18819.1"/>
    </source>
</evidence>
<dbReference type="SUPFAM" id="SSF56019">
    <property type="entry name" value="The spindle assembly checkpoint protein mad2"/>
    <property type="match status" value="1"/>
</dbReference>
<dbReference type="KEGG" id="bpg:Bathy12g02070"/>
<evidence type="ECO:0000259" key="10">
    <source>
        <dbReference type="PROSITE" id="PS50982"/>
    </source>
</evidence>
<keyword evidence="7" id="KW-0469">Meiosis</keyword>
<keyword evidence="5" id="KW-0804">Transcription</keyword>
<dbReference type="GO" id="GO:0005694">
    <property type="term" value="C:chromosome"/>
    <property type="evidence" value="ECO:0007669"/>
    <property type="project" value="UniProtKB-SubCell"/>
</dbReference>
<dbReference type="InterPro" id="IPR016177">
    <property type="entry name" value="DNA-bd_dom_sf"/>
</dbReference>
<evidence type="ECO:0008006" key="13">
    <source>
        <dbReference type="Google" id="ProtNLM"/>
    </source>
</evidence>
<accession>K8ELG8</accession>
<dbReference type="PANTHER" id="PTHR48225:SF7">
    <property type="entry name" value="MEIOSIS-SPECIFIC PROTEIN HOP1"/>
    <property type="match status" value="1"/>
</dbReference>
<feature type="domain" description="MBD" evidence="10">
    <location>
        <begin position="420"/>
        <end position="480"/>
    </location>
</feature>
<keyword evidence="3" id="KW-0158">Chromosome</keyword>
<name>K8ELG8_9CHLO</name>
<feature type="region of interest" description="Disordered" evidence="8">
    <location>
        <begin position="340"/>
        <end position="397"/>
    </location>
</feature>
<evidence type="ECO:0000313" key="12">
    <source>
        <dbReference type="Proteomes" id="UP000198341"/>
    </source>
</evidence>
<reference evidence="11 12" key="1">
    <citation type="submission" date="2011-10" db="EMBL/GenBank/DDBJ databases">
        <authorList>
            <person name="Genoscope - CEA"/>
        </authorList>
    </citation>
    <scope>NUCLEOTIDE SEQUENCE [LARGE SCALE GENOMIC DNA]</scope>
    <source>
        <strain evidence="11 12">RCC 1105</strain>
    </source>
</reference>
<keyword evidence="12" id="KW-1185">Reference proteome</keyword>
<dbReference type="InterPro" id="IPR003511">
    <property type="entry name" value="HORMA_dom"/>
</dbReference>
<comment type="subcellular location">
    <subcellularLocation>
        <location evidence="2">Chromosome</location>
    </subcellularLocation>
    <subcellularLocation>
        <location evidence="1">Nucleus</location>
    </subcellularLocation>
</comment>
<organism evidence="11 12">
    <name type="scientific">Bathycoccus prasinos</name>
    <dbReference type="NCBI Taxonomy" id="41875"/>
    <lineage>
        <taxon>Eukaryota</taxon>
        <taxon>Viridiplantae</taxon>
        <taxon>Chlorophyta</taxon>
        <taxon>Mamiellophyceae</taxon>
        <taxon>Mamiellales</taxon>
        <taxon>Bathycoccaceae</taxon>
        <taxon>Bathycoccus</taxon>
    </lineage>
</organism>
<dbReference type="InterPro" id="IPR036570">
    <property type="entry name" value="HORMA_dom_sf"/>
</dbReference>
<evidence type="ECO:0000256" key="8">
    <source>
        <dbReference type="SAM" id="MobiDB-lite"/>
    </source>
</evidence>
<feature type="compositionally biased region" description="Polar residues" evidence="8">
    <location>
        <begin position="43"/>
        <end position="64"/>
    </location>
</feature>
<feature type="region of interest" description="Disordered" evidence="8">
    <location>
        <begin position="300"/>
        <end position="328"/>
    </location>
</feature>
<keyword evidence="4" id="KW-0805">Transcription regulation</keyword>
<gene>
    <name evidence="11" type="ordered locus">Bathy12g02070</name>
</gene>
<proteinExistence type="predicted"/>
<dbReference type="InterPro" id="IPR051294">
    <property type="entry name" value="HORMA_MeioticProgression"/>
</dbReference>
<dbReference type="eggNOG" id="KOG4652">
    <property type="taxonomic scope" value="Eukaryota"/>
</dbReference>
<evidence type="ECO:0000256" key="2">
    <source>
        <dbReference type="ARBA" id="ARBA00004286"/>
    </source>
</evidence>
<dbReference type="GO" id="GO:0003677">
    <property type="term" value="F:DNA binding"/>
    <property type="evidence" value="ECO:0007669"/>
    <property type="project" value="InterPro"/>
</dbReference>
<dbReference type="Gene3D" id="3.30.900.10">
    <property type="entry name" value="HORMA domain"/>
    <property type="match status" value="1"/>
</dbReference>